<feature type="region of interest" description="Disordered" evidence="2">
    <location>
        <begin position="135"/>
        <end position="169"/>
    </location>
</feature>
<sequence length="223" mass="24978">MVPGAEHHLLRLSQTAMPTLFEKFTDDTVANVTLLKGSEVKKIRRGLFATYPSQEESLAALIPNKASLQLVKCRNRAQLLVLNKQVLFFAPLKSQWLPHLTLLHRLPGLLPAVTIDRGAARAVMHGANMMAPGVQSKPHVFDPLHPENEVEEEEEEVEEEEEEESSDAGFEREYISFYGPNCKTACAIAMLAERTPKEIADNRGIYAENLMHIGDGLWHKQTI</sequence>
<dbReference type="EMBL" id="BDIP01004555">
    <property type="protein sequence ID" value="GIQ88958.1"/>
    <property type="molecule type" value="Genomic_DNA"/>
</dbReference>
<feature type="compositionally biased region" description="Acidic residues" evidence="2">
    <location>
        <begin position="149"/>
        <end position="166"/>
    </location>
</feature>
<accession>A0A9K3D827</accession>
<comment type="caution">
    <text evidence="4">The sequence shown here is derived from an EMBL/GenBank/DDBJ whole genome shotgun (WGS) entry which is preliminary data.</text>
</comment>
<dbReference type="PANTHER" id="PTHR22798:SF0">
    <property type="entry name" value="MALIGNANT T-CELL-AMPLIFIED SEQUENCE 1"/>
    <property type="match status" value="1"/>
</dbReference>
<dbReference type="InterPro" id="IPR016437">
    <property type="entry name" value="MCT-1/Tma20"/>
</dbReference>
<dbReference type="AlphaFoldDB" id="A0A9K3D827"/>
<dbReference type="PROSITE" id="PS50890">
    <property type="entry name" value="PUA"/>
    <property type="match status" value="1"/>
</dbReference>
<dbReference type="OrthoDB" id="10249667at2759"/>
<feature type="compositionally biased region" description="Basic and acidic residues" evidence="2">
    <location>
        <begin position="139"/>
        <end position="148"/>
    </location>
</feature>
<dbReference type="GO" id="GO:0005737">
    <property type="term" value="C:cytoplasm"/>
    <property type="evidence" value="ECO:0007669"/>
    <property type="project" value="UniProtKB-SubCell"/>
</dbReference>
<dbReference type="Proteomes" id="UP000265618">
    <property type="component" value="Unassembled WGS sequence"/>
</dbReference>
<keyword evidence="5" id="KW-1185">Reference proteome</keyword>
<organism evidence="4 5">
    <name type="scientific">Kipferlia bialata</name>
    <dbReference type="NCBI Taxonomy" id="797122"/>
    <lineage>
        <taxon>Eukaryota</taxon>
        <taxon>Metamonada</taxon>
        <taxon>Carpediemonas-like organisms</taxon>
        <taxon>Kipferlia</taxon>
    </lineage>
</organism>
<evidence type="ECO:0000313" key="5">
    <source>
        <dbReference type="Proteomes" id="UP000265618"/>
    </source>
</evidence>
<dbReference type="SUPFAM" id="SSF88697">
    <property type="entry name" value="PUA domain-like"/>
    <property type="match status" value="1"/>
</dbReference>
<feature type="domain" description="Pre-PUA" evidence="3">
    <location>
        <begin position="27"/>
        <end position="107"/>
    </location>
</feature>
<gene>
    <name evidence="4" type="ORF">KIPB_011316</name>
</gene>
<protein>
    <submittedName>
        <fullName evidence="4">Translation-associated RNA-binding, predicted</fullName>
    </submittedName>
</protein>
<dbReference type="GO" id="GO:0001731">
    <property type="term" value="P:formation of translation preinitiation complex"/>
    <property type="evidence" value="ECO:0007669"/>
    <property type="project" value="TreeGrafter"/>
</dbReference>
<evidence type="ECO:0000256" key="1">
    <source>
        <dbReference type="PIRNR" id="PIRNR005067"/>
    </source>
</evidence>
<evidence type="ECO:0000256" key="2">
    <source>
        <dbReference type="SAM" id="MobiDB-lite"/>
    </source>
</evidence>
<dbReference type="Gene3D" id="3.10.400.20">
    <property type="match status" value="1"/>
</dbReference>
<dbReference type="InterPro" id="IPR041366">
    <property type="entry name" value="Pre-PUA"/>
</dbReference>
<reference evidence="4 5" key="1">
    <citation type="journal article" date="2018" name="PLoS ONE">
        <title>The draft genome of Kipferlia bialata reveals reductive genome evolution in fornicate parasites.</title>
        <authorList>
            <person name="Tanifuji G."/>
            <person name="Takabayashi S."/>
            <person name="Kume K."/>
            <person name="Takagi M."/>
            <person name="Nakayama T."/>
            <person name="Kamikawa R."/>
            <person name="Inagaki Y."/>
            <person name="Hashimoto T."/>
        </authorList>
    </citation>
    <scope>NUCLEOTIDE SEQUENCE [LARGE SCALE GENOMIC DNA]</scope>
    <source>
        <strain evidence="4">NY0173</strain>
    </source>
</reference>
<evidence type="ECO:0000313" key="4">
    <source>
        <dbReference type="EMBL" id="GIQ88958.1"/>
    </source>
</evidence>
<keyword evidence="1" id="KW-0963">Cytoplasm</keyword>
<dbReference type="PANTHER" id="PTHR22798">
    <property type="entry name" value="MCT-1 PROTEIN"/>
    <property type="match status" value="1"/>
</dbReference>
<name>A0A9K3D827_9EUKA</name>
<dbReference type="PIRSF" id="PIRSF005067">
    <property type="entry name" value="Tma_RNA-bind_prd"/>
    <property type="match status" value="1"/>
</dbReference>
<dbReference type="InterPro" id="IPR015947">
    <property type="entry name" value="PUA-like_sf"/>
</dbReference>
<evidence type="ECO:0000259" key="3">
    <source>
        <dbReference type="Pfam" id="PF17832"/>
    </source>
</evidence>
<comment type="subcellular location">
    <subcellularLocation>
        <location evidence="1">Cytoplasm</location>
    </subcellularLocation>
</comment>
<dbReference type="Pfam" id="PF17832">
    <property type="entry name" value="Pre-PUA"/>
    <property type="match status" value="1"/>
</dbReference>
<proteinExistence type="predicted"/>